<dbReference type="PROSITE" id="PS50005">
    <property type="entry name" value="TPR"/>
    <property type="match status" value="1"/>
</dbReference>
<comment type="caution">
    <text evidence="4">The sequence shown here is derived from an EMBL/GenBank/DDBJ whole genome shotgun (WGS) entry which is preliminary data.</text>
</comment>
<dbReference type="RefSeq" id="WP_130094716.1">
    <property type="nucleotide sequence ID" value="NZ_SETE01000006.1"/>
</dbReference>
<gene>
    <name evidence="4" type="ORF">ERX46_15120</name>
</gene>
<name>A0A4Q4KIX5_9FLAO</name>
<evidence type="ECO:0000313" key="4">
    <source>
        <dbReference type="EMBL" id="RYM32617.1"/>
    </source>
</evidence>
<dbReference type="InterPro" id="IPR050498">
    <property type="entry name" value="Ycf3"/>
</dbReference>
<reference evidence="4 5" key="1">
    <citation type="submission" date="2019-02" db="EMBL/GenBank/DDBJ databases">
        <title>Genome sequence of the sea-ice species Brumimicrobium glaciale.</title>
        <authorList>
            <person name="Bowman J.P."/>
        </authorList>
    </citation>
    <scope>NUCLEOTIDE SEQUENCE [LARGE SCALE GENOMIC DNA]</scope>
    <source>
        <strain evidence="4 5">IC156</strain>
    </source>
</reference>
<proteinExistence type="predicted"/>
<evidence type="ECO:0000256" key="2">
    <source>
        <dbReference type="ARBA" id="ARBA00022803"/>
    </source>
</evidence>
<keyword evidence="1" id="KW-0677">Repeat</keyword>
<evidence type="ECO:0000256" key="3">
    <source>
        <dbReference type="PROSITE-ProRule" id="PRU00339"/>
    </source>
</evidence>
<dbReference type="EMBL" id="SETE01000006">
    <property type="protein sequence ID" value="RYM32617.1"/>
    <property type="molecule type" value="Genomic_DNA"/>
</dbReference>
<dbReference type="PANTHER" id="PTHR44858:SF1">
    <property type="entry name" value="UDP-N-ACETYLGLUCOSAMINE--PEPTIDE N-ACETYLGLUCOSAMINYLTRANSFERASE SPINDLY-RELATED"/>
    <property type="match status" value="1"/>
</dbReference>
<dbReference type="SMART" id="SM00028">
    <property type="entry name" value="TPR"/>
    <property type="match status" value="3"/>
</dbReference>
<dbReference type="Pfam" id="PF13181">
    <property type="entry name" value="TPR_8"/>
    <property type="match status" value="1"/>
</dbReference>
<feature type="repeat" description="TPR" evidence="3">
    <location>
        <begin position="38"/>
        <end position="71"/>
    </location>
</feature>
<dbReference type="Proteomes" id="UP000293952">
    <property type="component" value="Unassembled WGS sequence"/>
</dbReference>
<dbReference type="Pfam" id="PF13431">
    <property type="entry name" value="TPR_17"/>
    <property type="match status" value="1"/>
</dbReference>
<keyword evidence="2 3" id="KW-0802">TPR repeat</keyword>
<evidence type="ECO:0000256" key="1">
    <source>
        <dbReference type="ARBA" id="ARBA00022737"/>
    </source>
</evidence>
<evidence type="ECO:0000313" key="5">
    <source>
        <dbReference type="Proteomes" id="UP000293952"/>
    </source>
</evidence>
<dbReference type="Gene3D" id="1.25.40.10">
    <property type="entry name" value="Tetratricopeptide repeat domain"/>
    <property type="match status" value="2"/>
</dbReference>
<organism evidence="4 5">
    <name type="scientific">Brumimicrobium glaciale</name>
    <dbReference type="NCBI Taxonomy" id="200475"/>
    <lineage>
        <taxon>Bacteria</taxon>
        <taxon>Pseudomonadati</taxon>
        <taxon>Bacteroidota</taxon>
        <taxon>Flavobacteriia</taxon>
        <taxon>Flavobacteriales</taxon>
        <taxon>Crocinitomicaceae</taxon>
        <taxon>Brumimicrobium</taxon>
    </lineage>
</organism>
<dbReference type="AlphaFoldDB" id="A0A4Q4KIX5"/>
<dbReference type="PANTHER" id="PTHR44858">
    <property type="entry name" value="TETRATRICOPEPTIDE REPEAT PROTEIN 6"/>
    <property type="match status" value="1"/>
</dbReference>
<dbReference type="OrthoDB" id="9810596at2"/>
<keyword evidence="5" id="KW-1185">Reference proteome</keyword>
<dbReference type="InterPro" id="IPR019734">
    <property type="entry name" value="TPR_rpt"/>
</dbReference>
<dbReference type="InterPro" id="IPR011990">
    <property type="entry name" value="TPR-like_helical_dom_sf"/>
</dbReference>
<sequence length="143" mass="16568">MSSFLADTTYSYLGISYGNIAESKKAFNKSIEINPEIAQFYYNRSVLYSNIGEIDKMLKDLEQVIILDPTHTSALNNLGFHYLNIEKEYDKAVYYLTEIINLKYDANAYYNRAKAFQFLKKYSEAISDINLIIKNEGEDKQLL</sequence>
<protein>
    <submittedName>
        <fullName evidence="4">Tetratricopeptide repeat protein</fullName>
    </submittedName>
</protein>
<dbReference type="SUPFAM" id="SSF48452">
    <property type="entry name" value="TPR-like"/>
    <property type="match status" value="1"/>
</dbReference>
<accession>A0A4Q4KIX5</accession>